<organism evidence="1 2">
    <name type="scientific">Actinopolyspora biskrensis</name>
    <dbReference type="NCBI Taxonomy" id="1470178"/>
    <lineage>
        <taxon>Bacteria</taxon>
        <taxon>Bacillati</taxon>
        <taxon>Actinomycetota</taxon>
        <taxon>Actinomycetes</taxon>
        <taxon>Actinopolysporales</taxon>
        <taxon>Actinopolysporaceae</taxon>
        <taxon>Actinopolyspora</taxon>
    </lineage>
</organism>
<evidence type="ECO:0000313" key="1">
    <source>
        <dbReference type="EMBL" id="NYH80159.1"/>
    </source>
</evidence>
<dbReference type="Proteomes" id="UP000548304">
    <property type="component" value="Unassembled WGS sequence"/>
</dbReference>
<dbReference type="RefSeq" id="WP_179536503.1">
    <property type="nucleotide sequence ID" value="NZ_JACBYW010000006.1"/>
</dbReference>
<proteinExistence type="predicted"/>
<dbReference type="AlphaFoldDB" id="A0A852Z317"/>
<evidence type="ECO:0000313" key="2">
    <source>
        <dbReference type="Proteomes" id="UP000548304"/>
    </source>
</evidence>
<dbReference type="EMBL" id="JACBYW010000006">
    <property type="protein sequence ID" value="NYH80159.1"/>
    <property type="molecule type" value="Genomic_DNA"/>
</dbReference>
<gene>
    <name evidence="1" type="ORF">FHR84_003508</name>
</gene>
<comment type="caution">
    <text evidence="1">The sequence shown here is derived from an EMBL/GenBank/DDBJ whole genome shotgun (WGS) entry which is preliminary data.</text>
</comment>
<sequence>MAGHGIERSCVSAVFELGESGGLLGVELFDLPEHSVQTLRPMSSRKTLKNADRFISLDYEAGRLLVLLGRGFYRTPITRTVELLVDADRQMCRIASR</sequence>
<name>A0A852Z317_9ACTN</name>
<accession>A0A852Z317</accession>
<reference evidence="1 2" key="1">
    <citation type="submission" date="2020-07" db="EMBL/GenBank/DDBJ databases">
        <title>Genomic Encyclopedia of Type Strains, Phase III (KMG-III): the genomes of soil and plant-associated and newly described type strains.</title>
        <authorList>
            <person name="Whitman W."/>
        </authorList>
    </citation>
    <scope>NUCLEOTIDE SEQUENCE [LARGE SCALE GENOMIC DNA]</scope>
    <source>
        <strain evidence="1 2">CECT 8576</strain>
    </source>
</reference>
<protein>
    <submittedName>
        <fullName evidence="1">Uncharacterized protein</fullName>
    </submittedName>
</protein>
<keyword evidence="2" id="KW-1185">Reference proteome</keyword>